<proteinExistence type="predicted"/>
<reference evidence="2" key="1">
    <citation type="journal article" date="2019" name="Int. J. Syst. Evol. Microbiol.">
        <title>The Global Catalogue of Microorganisms (GCM) 10K type strain sequencing project: providing services to taxonomists for standard genome sequencing and annotation.</title>
        <authorList>
            <consortium name="The Broad Institute Genomics Platform"/>
            <consortium name="The Broad Institute Genome Sequencing Center for Infectious Disease"/>
            <person name="Wu L."/>
            <person name="Ma J."/>
        </authorList>
    </citation>
    <scope>NUCLEOTIDE SEQUENCE [LARGE SCALE GENOMIC DNA]</scope>
    <source>
        <strain evidence="2">CCUG 56401</strain>
    </source>
</reference>
<name>A0ABW3FTV5_9PSEU</name>
<comment type="caution">
    <text evidence="1">The sequence shown here is derived from an EMBL/GenBank/DDBJ whole genome shotgun (WGS) entry which is preliminary data.</text>
</comment>
<dbReference type="Proteomes" id="UP001597018">
    <property type="component" value="Unassembled WGS sequence"/>
</dbReference>
<accession>A0ABW3FTV5</accession>
<dbReference type="RefSeq" id="WP_345600772.1">
    <property type="nucleotide sequence ID" value="NZ_BAABLT010000017.1"/>
</dbReference>
<evidence type="ECO:0000313" key="1">
    <source>
        <dbReference type="EMBL" id="MFD0920300.1"/>
    </source>
</evidence>
<protein>
    <submittedName>
        <fullName evidence="1">Uncharacterized protein</fullName>
    </submittedName>
</protein>
<gene>
    <name evidence="1" type="ORF">ACFQ16_11165</name>
</gene>
<keyword evidence="2" id="KW-1185">Reference proteome</keyword>
<evidence type="ECO:0000313" key="2">
    <source>
        <dbReference type="Proteomes" id="UP001597018"/>
    </source>
</evidence>
<dbReference type="EMBL" id="JBHTIW010000006">
    <property type="protein sequence ID" value="MFD0920300.1"/>
    <property type="molecule type" value="Genomic_DNA"/>
</dbReference>
<sequence length="129" mass="14200">MSVGQAHPRTVAAPEAWLRPHIEALETSVRHGFRFQHLPNIGEIAEVLGFRVERDTIDVFRARSAEDALGARFRVEDLEHGSSPAALWHRSGPVAEVIAELLALPAHGIRGAPDLAAVRAPDLWVPRLR</sequence>
<organism evidence="1 2">
    <name type="scientific">Saccharopolyspora rosea</name>
    <dbReference type="NCBI Taxonomy" id="524884"/>
    <lineage>
        <taxon>Bacteria</taxon>
        <taxon>Bacillati</taxon>
        <taxon>Actinomycetota</taxon>
        <taxon>Actinomycetes</taxon>
        <taxon>Pseudonocardiales</taxon>
        <taxon>Pseudonocardiaceae</taxon>
        <taxon>Saccharopolyspora</taxon>
    </lineage>
</organism>